<evidence type="ECO:0000256" key="5">
    <source>
        <dbReference type="ARBA" id="ARBA00022989"/>
    </source>
</evidence>
<evidence type="ECO:0000313" key="11">
    <source>
        <dbReference type="EMBL" id="KAG2207468.1"/>
    </source>
</evidence>
<comment type="similarity">
    <text evidence="2 7">Belongs to the major facilitator superfamily. Sugar transporter (TC 2.A.1.1) family.</text>
</comment>
<dbReference type="OrthoDB" id="4142200at2759"/>
<feature type="region of interest" description="Disordered" evidence="8">
    <location>
        <begin position="474"/>
        <end position="511"/>
    </location>
</feature>
<feature type="transmembrane region" description="Helical" evidence="9">
    <location>
        <begin position="425"/>
        <end position="446"/>
    </location>
</feature>
<dbReference type="GO" id="GO:0005351">
    <property type="term" value="F:carbohydrate:proton symporter activity"/>
    <property type="evidence" value="ECO:0007669"/>
    <property type="project" value="TreeGrafter"/>
</dbReference>
<dbReference type="FunFam" id="1.20.1250.20:FF:000090">
    <property type="entry name" value="MFS sugar transporter, putative"/>
    <property type="match status" value="1"/>
</dbReference>
<evidence type="ECO:0000256" key="1">
    <source>
        <dbReference type="ARBA" id="ARBA00004141"/>
    </source>
</evidence>
<dbReference type="EMBL" id="JAEPRD010000024">
    <property type="protein sequence ID" value="KAG2207468.1"/>
    <property type="molecule type" value="Genomic_DNA"/>
</dbReference>
<evidence type="ECO:0000256" key="8">
    <source>
        <dbReference type="SAM" id="MobiDB-lite"/>
    </source>
</evidence>
<dbReference type="InterPro" id="IPR036259">
    <property type="entry name" value="MFS_trans_sf"/>
</dbReference>
<keyword evidence="12" id="KW-1185">Reference proteome</keyword>
<keyword evidence="5 9" id="KW-1133">Transmembrane helix</keyword>
<feature type="compositionally biased region" description="Basic and acidic residues" evidence="8">
    <location>
        <begin position="499"/>
        <end position="511"/>
    </location>
</feature>
<dbReference type="Pfam" id="PF00083">
    <property type="entry name" value="Sugar_tr"/>
    <property type="match status" value="1"/>
</dbReference>
<dbReference type="InterPro" id="IPR020846">
    <property type="entry name" value="MFS_dom"/>
</dbReference>
<evidence type="ECO:0000313" key="12">
    <source>
        <dbReference type="Proteomes" id="UP000603453"/>
    </source>
</evidence>
<keyword evidence="3 7" id="KW-0813">Transport</keyword>
<dbReference type="InterPro" id="IPR050360">
    <property type="entry name" value="MFS_Sugar_Transporters"/>
</dbReference>
<dbReference type="InterPro" id="IPR005828">
    <property type="entry name" value="MFS_sugar_transport-like"/>
</dbReference>
<dbReference type="NCBIfam" id="TIGR00879">
    <property type="entry name" value="SP"/>
    <property type="match status" value="1"/>
</dbReference>
<evidence type="ECO:0000256" key="3">
    <source>
        <dbReference type="ARBA" id="ARBA00022448"/>
    </source>
</evidence>
<dbReference type="InterPro" id="IPR005829">
    <property type="entry name" value="Sugar_transporter_CS"/>
</dbReference>
<feature type="transmembrane region" description="Helical" evidence="9">
    <location>
        <begin position="399"/>
        <end position="419"/>
    </location>
</feature>
<dbReference type="InterPro" id="IPR003663">
    <property type="entry name" value="Sugar/inositol_transpt"/>
</dbReference>
<proteinExistence type="inferred from homology"/>
<dbReference type="PROSITE" id="PS00217">
    <property type="entry name" value="SUGAR_TRANSPORT_2"/>
    <property type="match status" value="1"/>
</dbReference>
<keyword evidence="4 9" id="KW-0812">Transmembrane</keyword>
<dbReference type="PROSITE" id="PS50850">
    <property type="entry name" value="MFS"/>
    <property type="match status" value="1"/>
</dbReference>
<evidence type="ECO:0000256" key="2">
    <source>
        <dbReference type="ARBA" id="ARBA00010992"/>
    </source>
</evidence>
<feature type="domain" description="Major facilitator superfamily (MFS) profile" evidence="10">
    <location>
        <begin position="13"/>
        <end position="450"/>
    </location>
</feature>
<dbReference type="AlphaFoldDB" id="A0A8H7RB29"/>
<dbReference type="Proteomes" id="UP000603453">
    <property type="component" value="Unassembled WGS sequence"/>
</dbReference>
<dbReference type="PRINTS" id="PR00171">
    <property type="entry name" value="SUGRTRNSPORT"/>
</dbReference>
<keyword evidence="6 9" id="KW-0472">Membrane</keyword>
<evidence type="ECO:0000256" key="6">
    <source>
        <dbReference type="ARBA" id="ARBA00023136"/>
    </source>
</evidence>
<sequence length="511" mass="56774">MIQLKGKSLFRASTTLAAVGFLLFGYDQGVMSGILPNQHFLQLMGYPSSVMVGFTVAIYELGCMLGALITGRLSDMVGRKNTIRIGCIILIVGAVLQTATQNLVMTIIARVIAGVGNGMNTATIPIYQSEISPPKSRGAHICFECAILVVGIGIAYWLEYGLHFVGGEFAWRFSLAFQLIFALILVFGTFILPETPRWLVAHGRDEDAKVVLARLWTDGDTNHPRCVSEYEEIKEAVDFERREDISSYKDLFTKGKYNNRKRVLLGMLSQIIQQLGGINVTTYYLTDVMSQAGMEPNMAMLMAGVDSIIYLFGAMIPVFMVERVGRRKIMLWGLVLQVVTLACVGGCQKASTDGIKAAGSAAVAFTMLYNFFFGASWLSMSWLYPAEIFSTGLRAKGNSLSTAANWLGNFVVAMIAPVLFQYLTFWTYILFAGFNVLFIPMVYFWFPETKGLSLEQIEMLFAVEAIQDDARSIGSEREHHNSDNEKKNDVEHIGQNFVTHKEEVARPNEKI</sequence>
<organism evidence="11 12">
    <name type="scientific">Mucor saturninus</name>
    <dbReference type="NCBI Taxonomy" id="64648"/>
    <lineage>
        <taxon>Eukaryota</taxon>
        <taxon>Fungi</taxon>
        <taxon>Fungi incertae sedis</taxon>
        <taxon>Mucoromycota</taxon>
        <taxon>Mucoromycotina</taxon>
        <taxon>Mucoromycetes</taxon>
        <taxon>Mucorales</taxon>
        <taxon>Mucorineae</taxon>
        <taxon>Mucoraceae</taxon>
        <taxon>Mucor</taxon>
    </lineage>
</organism>
<dbReference type="PANTHER" id="PTHR48022:SF28">
    <property type="entry name" value="MAJOR FACILITATOR SUPERFAMILY (MFS) PROFILE DOMAIN-CONTAINING PROTEIN-RELATED"/>
    <property type="match status" value="1"/>
</dbReference>
<name>A0A8H7RB29_9FUNG</name>
<evidence type="ECO:0000256" key="7">
    <source>
        <dbReference type="RuleBase" id="RU003346"/>
    </source>
</evidence>
<protein>
    <recommendedName>
        <fullName evidence="10">Major facilitator superfamily (MFS) profile domain-containing protein</fullName>
    </recommendedName>
</protein>
<reference evidence="11" key="1">
    <citation type="submission" date="2020-12" db="EMBL/GenBank/DDBJ databases">
        <title>Metabolic potential, ecology and presence of endohyphal bacteria is reflected in genomic diversity of Mucoromycotina.</title>
        <authorList>
            <person name="Muszewska A."/>
            <person name="Okrasinska A."/>
            <person name="Steczkiewicz K."/>
            <person name="Drgas O."/>
            <person name="Orlowska M."/>
            <person name="Perlinska-Lenart U."/>
            <person name="Aleksandrzak-Piekarczyk T."/>
            <person name="Szatraj K."/>
            <person name="Zielenkiewicz U."/>
            <person name="Pilsyk S."/>
            <person name="Malc E."/>
            <person name="Mieczkowski P."/>
            <person name="Kruszewska J.S."/>
            <person name="Biernat P."/>
            <person name="Pawlowska J."/>
        </authorList>
    </citation>
    <scope>NUCLEOTIDE SEQUENCE</scope>
    <source>
        <strain evidence="11">WA0000017839</strain>
    </source>
</reference>
<feature type="transmembrane region" description="Helical" evidence="9">
    <location>
        <begin position="82"/>
        <end position="101"/>
    </location>
</feature>
<feature type="transmembrane region" description="Helical" evidence="9">
    <location>
        <begin position="170"/>
        <end position="192"/>
    </location>
</feature>
<evidence type="ECO:0000256" key="9">
    <source>
        <dbReference type="SAM" id="Phobius"/>
    </source>
</evidence>
<accession>A0A8H7RB29</accession>
<feature type="transmembrane region" description="Helical" evidence="9">
    <location>
        <begin position="139"/>
        <end position="158"/>
    </location>
</feature>
<dbReference type="SUPFAM" id="SSF103473">
    <property type="entry name" value="MFS general substrate transporter"/>
    <property type="match status" value="1"/>
</dbReference>
<feature type="transmembrane region" description="Helical" evidence="9">
    <location>
        <begin position="107"/>
        <end position="127"/>
    </location>
</feature>
<evidence type="ECO:0000256" key="4">
    <source>
        <dbReference type="ARBA" id="ARBA00022692"/>
    </source>
</evidence>
<feature type="transmembrane region" description="Helical" evidence="9">
    <location>
        <begin position="357"/>
        <end position="378"/>
    </location>
</feature>
<evidence type="ECO:0000259" key="10">
    <source>
        <dbReference type="PROSITE" id="PS50850"/>
    </source>
</evidence>
<comment type="subcellular location">
    <subcellularLocation>
        <location evidence="1">Membrane</location>
        <topology evidence="1">Multi-pass membrane protein</topology>
    </subcellularLocation>
</comment>
<feature type="compositionally biased region" description="Basic and acidic residues" evidence="8">
    <location>
        <begin position="474"/>
        <end position="492"/>
    </location>
</feature>
<feature type="transmembrane region" description="Helical" evidence="9">
    <location>
        <begin position="298"/>
        <end position="319"/>
    </location>
</feature>
<dbReference type="GO" id="GO:0016020">
    <property type="term" value="C:membrane"/>
    <property type="evidence" value="ECO:0007669"/>
    <property type="project" value="UniProtKB-SubCell"/>
</dbReference>
<feature type="transmembrane region" description="Helical" evidence="9">
    <location>
        <begin position="263"/>
        <end position="286"/>
    </location>
</feature>
<comment type="caution">
    <text evidence="11">The sequence shown here is derived from an EMBL/GenBank/DDBJ whole genome shotgun (WGS) entry which is preliminary data.</text>
</comment>
<dbReference type="PANTHER" id="PTHR48022">
    <property type="entry name" value="PLASTIDIC GLUCOSE TRANSPORTER 4"/>
    <property type="match status" value="1"/>
</dbReference>
<dbReference type="PROSITE" id="PS00216">
    <property type="entry name" value="SUGAR_TRANSPORT_1"/>
    <property type="match status" value="1"/>
</dbReference>
<feature type="transmembrane region" description="Helical" evidence="9">
    <location>
        <begin position="48"/>
        <end position="70"/>
    </location>
</feature>
<dbReference type="Gene3D" id="1.20.1250.20">
    <property type="entry name" value="MFS general substrate transporter like domains"/>
    <property type="match status" value="1"/>
</dbReference>
<gene>
    <name evidence="11" type="ORF">INT47_004216</name>
</gene>
<feature type="transmembrane region" description="Helical" evidence="9">
    <location>
        <begin position="331"/>
        <end position="351"/>
    </location>
</feature>